<reference evidence="7" key="2">
    <citation type="journal article" date="2021" name="PeerJ">
        <title>Extensive microbial diversity within the chicken gut microbiome revealed by metagenomics and culture.</title>
        <authorList>
            <person name="Gilroy R."/>
            <person name="Ravi A."/>
            <person name="Getino M."/>
            <person name="Pursley I."/>
            <person name="Horton D.L."/>
            <person name="Alikhan N.F."/>
            <person name="Baker D."/>
            <person name="Gharbi K."/>
            <person name="Hall N."/>
            <person name="Watson M."/>
            <person name="Adriaenssens E.M."/>
            <person name="Foster-Nyarko E."/>
            <person name="Jarju S."/>
            <person name="Secka A."/>
            <person name="Antonio M."/>
            <person name="Oren A."/>
            <person name="Chaudhuri R.R."/>
            <person name="La Ragione R."/>
            <person name="Hildebrand F."/>
            <person name="Pallen M.J."/>
        </authorList>
    </citation>
    <scope>NUCLEOTIDE SEQUENCE</scope>
    <source>
        <strain evidence="7">ChiBcec6-7307</strain>
    </source>
</reference>
<comment type="caution">
    <text evidence="7">The sequence shown here is derived from an EMBL/GenBank/DDBJ whole genome shotgun (WGS) entry which is preliminary data.</text>
</comment>
<keyword evidence="3 5" id="KW-1133">Transmembrane helix</keyword>
<dbReference type="Proteomes" id="UP000886889">
    <property type="component" value="Unassembled WGS sequence"/>
</dbReference>
<dbReference type="PANTHER" id="PTHR33507:SF3">
    <property type="entry name" value="INNER MEMBRANE PROTEIN YBBJ"/>
    <property type="match status" value="1"/>
</dbReference>
<dbReference type="InterPro" id="IPR012340">
    <property type="entry name" value="NA-bd_OB-fold"/>
</dbReference>
<evidence type="ECO:0000256" key="2">
    <source>
        <dbReference type="ARBA" id="ARBA00022692"/>
    </source>
</evidence>
<evidence type="ECO:0000313" key="8">
    <source>
        <dbReference type="Proteomes" id="UP000886889"/>
    </source>
</evidence>
<gene>
    <name evidence="7" type="ORF">IAC80_07690</name>
</gene>
<organism evidence="7 8">
    <name type="scientific">Candidatus Merdiplasma excrementigallinarum</name>
    <dbReference type="NCBI Taxonomy" id="2840864"/>
    <lineage>
        <taxon>Bacteria</taxon>
        <taxon>Bacillati</taxon>
        <taxon>Bacillota</taxon>
        <taxon>Clostridia</taxon>
        <taxon>Lachnospirales</taxon>
        <taxon>Lachnospiraceae</taxon>
        <taxon>Lachnospiraceae incertae sedis</taxon>
        <taxon>Candidatus Merdiplasma</taxon>
    </lineage>
</organism>
<dbReference type="Pfam" id="PF01957">
    <property type="entry name" value="NfeD"/>
    <property type="match status" value="1"/>
</dbReference>
<dbReference type="AlphaFoldDB" id="A0A9D1P0T7"/>
<protein>
    <submittedName>
        <fullName evidence="7">NfeD family protein</fullName>
    </submittedName>
</protein>
<evidence type="ECO:0000256" key="4">
    <source>
        <dbReference type="ARBA" id="ARBA00023136"/>
    </source>
</evidence>
<keyword evidence="4 5" id="KW-0472">Membrane</keyword>
<dbReference type="InterPro" id="IPR052165">
    <property type="entry name" value="Membrane_assoc_protease"/>
</dbReference>
<evidence type="ECO:0000313" key="7">
    <source>
        <dbReference type="EMBL" id="HIV23810.1"/>
    </source>
</evidence>
<name>A0A9D1P0T7_9FIRM</name>
<evidence type="ECO:0000259" key="6">
    <source>
        <dbReference type="Pfam" id="PF01957"/>
    </source>
</evidence>
<evidence type="ECO:0000256" key="3">
    <source>
        <dbReference type="ARBA" id="ARBA00022989"/>
    </source>
</evidence>
<dbReference type="SUPFAM" id="SSF141322">
    <property type="entry name" value="NfeD domain-like"/>
    <property type="match status" value="1"/>
</dbReference>
<dbReference type="EMBL" id="DVOS01000062">
    <property type="protein sequence ID" value="HIV23810.1"/>
    <property type="molecule type" value="Genomic_DNA"/>
</dbReference>
<accession>A0A9D1P0T7</accession>
<dbReference type="GO" id="GO:0005886">
    <property type="term" value="C:plasma membrane"/>
    <property type="evidence" value="ECO:0007669"/>
    <property type="project" value="TreeGrafter"/>
</dbReference>
<dbReference type="PANTHER" id="PTHR33507">
    <property type="entry name" value="INNER MEMBRANE PROTEIN YBBJ"/>
    <property type="match status" value="1"/>
</dbReference>
<reference evidence="7" key="1">
    <citation type="submission" date="2020-10" db="EMBL/GenBank/DDBJ databases">
        <authorList>
            <person name="Gilroy R."/>
        </authorList>
    </citation>
    <scope>NUCLEOTIDE SEQUENCE</scope>
    <source>
        <strain evidence="7">ChiBcec6-7307</strain>
    </source>
</reference>
<evidence type="ECO:0000256" key="5">
    <source>
        <dbReference type="SAM" id="Phobius"/>
    </source>
</evidence>
<comment type="subcellular location">
    <subcellularLocation>
        <location evidence="1">Membrane</location>
        <topology evidence="1">Multi-pass membrane protein</topology>
    </subcellularLocation>
</comment>
<feature type="transmembrane region" description="Helical" evidence="5">
    <location>
        <begin position="44"/>
        <end position="67"/>
    </location>
</feature>
<proteinExistence type="predicted"/>
<evidence type="ECO:0000256" key="1">
    <source>
        <dbReference type="ARBA" id="ARBA00004141"/>
    </source>
</evidence>
<dbReference type="InterPro" id="IPR002810">
    <property type="entry name" value="NfeD-like_C"/>
</dbReference>
<sequence>MQSVFWLALLVVLLVIELATLGLTTIWFAGGALAAFVLSFFSDLLAAQIGLFAMVSLILLLFTRPFAVKYVNRNRTKTNTDSLVGRTALVTETIDNLAGKGQASVAGQVWTARAAREGEKIPEGTKVKILKISGVKLIVEPAGK</sequence>
<dbReference type="Gene3D" id="2.40.50.140">
    <property type="entry name" value="Nucleic acid-binding proteins"/>
    <property type="match status" value="1"/>
</dbReference>
<feature type="domain" description="NfeD-like C-terminal" evidence="6">
    <location>
        <begin position="81"/>
        <end position="141"/>
    </location>
</feature>
<keyword evidence="2 5" id="KW-0812">Transmembrane</keyword>